<sequence>MIYHLFSLLSSFFEYKKQTKIGLSFSSLQFPAVTVCNINILRKSTLNETSEEIRNYVESVSPSAIIDQLKGCSYRTAIKRSNSGSNDDEKLVYTSIMSNNCMYLYFQAYPDTWESEGVDSNFNDVFDKFRNLINGQPLEKRKKWGHQIEDMLLQCSFAGKKCYAKNFTHLYSDTYGNCYTLEYSKFLSRKSGPDGGLELVLFLETREYLEGITTGRGIHVVIHEQKTMPFPDNEGIAIAPATQTIIGMKQVQIERLGSPYGPCKTEGPFEKTYPVKYTRNTCQKICEQKLIRSTCNCTDGKSPNLNAIMGVGGLEPCKTEEQIKCYTKVTFDFDSSSKNNSCDCDEPCNGRVFEQSISSRQWPSVSYSPVLVETVCKSVSNDTCGLLRDKVEDWELIENFIKLNIYYQDLNYELLKESPDYELVNLFSDIGGTIGLWIGLSVLGMCEMIFLLAQVLIKCC</sequence>
<dbReference type="AlphaFoldDB" id="A0AAV2I7N3"/>
<evidence type="ECO:0000256" key="8">
    <source>
        <dbReference type="ARBA" id="ARBA00023136"/>
    </source>
</evidence>
<evidence type="ECO:0000313" key="13">
    <source>
        <dbReference type="EMBL" id="CAL1541413.1"/>
    </source>
</evidence>
<dbReference type="Pfam" id="PF00858">
    <property type="entry name" value="ASC"/>
    <property type="match status" value="1"/>
</dbReference>
<evidence type="ECO:0000313" key="14">
    <source>
        <dbReference type="Proteomes" id="UP001497497"/>
    </source>
</evidence>
<evidence type="ECO:0000256" key="12">
    <source>
        <dbReference type="SAM" id="Phobius"/>
    </source>
</evidence>
<evidence type="ECO:0000256" key="10">
    <source>
        <dbReference type="ARBA" id="ARBA00023303"/>
    </source>
</evidence>
<keyword evidence="8 12" id="KW-0472">Membrane</keyword>
<reference evidence="13 14" key="1">
    <citation type="submission" date="2024-04" db="EMBL/GenBank/DDBJ databases">
        <authorList>
            <consortium name="Genoscope - CEA"/>
            <person name="William W."/>
        </authorList>
    </citation>
    <scope>NUCLEOTIDE SEQUENCE [LARGE SCALE GENOMIC DNA]</scope>
</reference>
<keyword evidence="4 11" id="KW-0812">Transmembrane</keyword>
<dbReference type="Gene3D" id="1.10.287.820">
    <property type="entry name" value="Acid-sensing ion channel domain"/>
    <property type="match status" value="1"/>
</dbReference>
<dbReference type="GO" id="GO:0015280">
    <property type="term" value="F:ligand-gated sodium channel activity"/>
    <property type="evidence" value="ECO:0007669"/>
    <property type="project" value="TreeGrafter"/>
</dbReference>
<evidence type="ECO:0000256" key="4">
    <source>
        <dbReference type="ARBA" id="ARBA00022692"/>
    </source>
</evidence>
<evidence type="ECO:0000256" key="2">
    <source>
        <dbReference type="ARBA" id="ARBA00022448"/>
    </source>
</evidence>
<keyword evidence="7 11" id="KW-0406">Ion transport</keyword>
<feature type="transmembrane region" description="Helical" evidence="12">
    <location>
        <begin position="434"/>
        <end position="457"/>
    </location>
</feature>
<evidence type="ECO:0000256" key="1">
    <source>
        <dbReference type="ARBA" id="ARBA00004141"/>
    </source>
</evidence>
<keyword evidence="3 11" id="KW-0894">Sodium channel</keyword>
<evidence type="ECO:0000256" key="6">
    <source>
        <dbReference type="ARBA" id="ARBA00023053"/>
    </source>
</evidence>
<comment type="caution">
    <text evidence="13">The sequence shown here is derived from an EMBL/GenBank/DDBJ whole genome shotgun (WGS) entry which is preliminary data.</text>
</comment>
<evidence type="ECO:0000256" key="5">
    <source>
        <dbReference type="ARBA" id="ARBA00022989"/>
    </source>
</evidence>
<keyword evidence="2 11" id="KW-0813">Transport</keyword>
<evidence type="ECO:0000256" key="7">
    <source>
        <dbReference type="ARBA" id="ARBA00023065"/>
    </source>
</evidence>
<comment type="subcellular location">
    <subcellularLocation>
        <location evidence="1">Membrane</location>
        <topology evidence="1">Multi-pass membrane protein</topology>
    </subcellularLocation>
</comment>
<keyword evidence="10 11" id="KW-0407">Ion channel</keyword>
<gene>
    <name evidence="13" type="ORF">GSLYS_00015019001</name>
</gene>
<keyword evidence="6" id="KW-0915">Sodium</keyword>
<comment type="similarity">
    <text evidence="11">Belongs to the amiloride-sensitive sodium channel (TC 1.A.6) family.</text>
</comment>
<keyword evidence="9 11" id="KW-0739">Sodium transport</keyword>
<dbReference type="InterPro" id="IPR001873">
    <property type="entry name" value="ENaC"/>
</dbReference>
<evidence type="ECO:0000256" key="9">
    <source>
        <dbReference type="ARBA" id="ARBA00023201"/>
    </source>
</evidence>
<dbReference type="PRINTS" id="PR01078">
    <property type="entry name" value="AMINACHANNEL"/>
</dbReference>
<evidence type="ECO:0000256" key="3">
    <source>
        <dbReference type="ARBA" id="ARBA00022461"/>
    </source>
</evidence>
<dbReference type="EMBL" id="CAXITT010000430">
    <property type="protein sequence ID" value="CAL1541413.1"/>
    <property type="molecule type" value="Genomic_DNA"/>
</dbReference>
<dbReference type="GO" id="GO:0005886">
    <property type="term" value="C:plasma membrane"/>
    <property type="evidence" value="ECO:0007669"/>
    <property type="project" value="TreeGrafter"/>
</dbReference>
<dbReference type="PANTHER" id="PTHR11690">
    <property type="entry name" value="AMILORIDE-SENSITIVE SODIUM CHANNEL-RELATED"/>
    <property type="match status" value="1"/>
</dbReference>
<dbReference type="Gene3D" id="2.60.470.10">
    <property type="entry name" value="Acid-sensing ion channels like domains"/>
    <property type="match status" value="1"/>
</dbReference>
<accession>A0AAV2I7N3</accession>
<keyword evidence="14" id="KW-1185">Reference proteome</keyword>
<dbReference type="Proteomes" id="UP001497497">
    <property type="component" value="Unassembled WGS sequence"/>
</dbReference>
<protein>
    <submittedName>
        <fullName evidence="13">Uncharacterized protein</fullName>
    </submittedName>
</protein>
<evidence type="ECO:0000256" key="11">
    <source>
        <dbReference type="RuleBase" id="RU000679"/>
    </source>
</evidence>
<proteinExistence type="inferred from homology"/>
<dbReference type="PANTHER" id="PTHR11690:SF248">
    <property type="entry name" value="PICKPOCKET 17, ISOFORM A"/>
    <property type="match status" value="1"/>
</dbReference>
<keyword evidence="5 12" id="KW-1133">Transmembrane helix</keyword>
<organism evidence="13 14">
    <name type="scientific">Lymnaea stagnalis</name>
    <name type="common">Great pond snail</name>
    <name type="synonym">Helix stagnalis</name>
    <dbReference type="NCBI Taxonomy" id="6523"/>
    <lineage>
        <taxon>Eukaryota</taxon>
        <taxon>Metazoa</taxon>
        <taxon>Spiralia</taxon>
        <taxon>Lophotrochozoa</taxon>
        <taxon>Mollusca</taxon>
        <taxon>Gastropoda</taxon>
        <taxon>Heterobranchia</taxon>
        <taxon>Euthyneura</taxon>
        <taxon>Panpulmonata</taxon>
        <taxon>Hygrophila</taxon>
        <taxon>Lymnaeoidea</taxon>
        <taxon>Lymnaeidae</taxon>
        <taxon>Lymnaea</taxon>
    </lineage>
</organism>
<feature type="non-terminal residue" evidence="13">
    <location>
        <position position="460"/>
    </location>
</feature>
<name>A0AAV2I7N3_LYMST</name>